<dbReference type="Gene3D" id="3.50.4.10">
    <property type="entry name" value="Hepatocyte Growth Factor"/>
    <property type="match status" value="4"/>
</dbReference>
<evidence type="ECO:0000256" key="1">
    <source>
        <dbReference type="SAM" id="MobiDB-lite"/>
    </source>
</evidence>
<gene>
    <name evidence="4" type="ORF">Tcan_16737</name>
</gene>
<feature type="domain" description="Apple" evidence="2">
    <location>
        <begin position="202"/>
        <end position="281"/>
    </location>
</feature>
<feature type="domain" description="ZP" evidence="3">
    <location>
        <begin position="586"/>
        <end position="780"/>
    </location>
</feature>
<sequence length="780" mass="87452">MTFHVANVEANGDERAYLFEKKCLRVGRACKHAVFAFDVLHSKRLYVHALRELTAVDVDECLNTCLDDPRCLSVNYLQADRFCQINGASHRSSGQLKENAESIYYENNCIHEKDRCGNKRVEFVMSKHTEIRGKDISMGVRDIRNCMRECIESPLVFCRSFEFDARTNECFISEEDSQRAVSSDNLSLYEPVCVDRSLELKCSLPYLFEKFHRKRLVSTQSLSKTHNFSLEQCIENCLYERNCRSFNYGDDRVCRLLPISSDDQLSRLTDDQTSDFYELSCKSAAAPESIDEEEMVSPAVSAAFRGGLFITNSSLESCVWEEVDGARTVHRHYRKEHKVGVMQMDDCRDACVNAEFHCVTFAFSESLEECVLSETQLDKESPDYKTITQYNRLFRLFKRKCAPSSIAEAVKSRAEITEGNTIYESTTIVSQGYSDAITFESVDPYFGSVSTSLLTSAFSDEFLASTSLQSPQPTATISSEPSTIESPATTSDVITNDTWTTTDSLSTTIADQNDERNEEPESEQQFESHFDEDNSTSESTTLFSFATEEFSRASWPTKSEHSTGQLPTIGPEAGHIPPESVNVTAVCLENGVNIKFSTRGNKYTGSAYAAERFSQCRIFVNEQSEFSLFVSRPAINNSCNAIEINDTLAVVIVMSNDRITPLDVTTKDDLFYEVKCRYPDFDESNQHTNIHSGLVVGGPDPRSVFSSLDRPTTQKGSVVLKITKDGRAVENVFIGEKLTAVVESDIEPDRLRVIDCNASRIGGTGPQPNSIKLISQGFVF</sequence>
<dbReference type="InterPro" id="IPR001507">
    <property type="entry name" value="ZP_dom"/>
</dbReference>
<dbReference type="SMART" id="SM00473">
    <property type="entry name" value="PAN_AP"/>
    <property type="match status" value="4"/>
</dbReference>
<evidence type="ECO:0008006" key="6">
    <source>
        <dbReference type="Google" id="ProtNLM"/>
    </source>
</evidence>
<dbReference type="AlphaFoldDB" id="A0A0B2V756"/>
<proteinExistence type="predicted"/>
<dbReference type="PROSITE" id="PS51034">
    <property type="entry name" value="ZP_2"/>
    <property type="match status" value="1"/>
</dbReference>
<dbReference type="PROSITE" id="PS50948">
    <property type="entry name" value="PAN"/>
    <property type="match status" value="4"/>
</dbReference>
<dbReference type="Pfam" id="PF00024">
    <property type="entry name" value="PAN_1"/>
    <property type="match status" value="3"/>
</dbReference>
<dbReference type="EMBL" id="JPKZ01002345">
    <property type="protein sequence ID" value="KHN77287.1"/>
    <property type="molecule type" value="Genomic_DNA"/>
</dbReference>
<feature type="compositionally biased region" description="Polar residues" evidence="1">
    <location>
        <begin position="469"/>
        <end position="488"/>
    </location>
</feature>
<keyword evidence="5" id="KW-1185">Reference proteome</keyword>
<comment type="caution">
    <text evidence="4">The sequence shown here is derived from an EMBL/GenBank/DDBJ whole genome shotgun (WGS) entry which is preliminary data.</text>
</comment>
<evidence type="ECO:0000259" key="2">
    <source>
        <dbReference type="PROSITE" id="PS50948"/>
    </source>
</evidence>
<dbReference type="PANTHER" id="PTHR47327">
    <property type="entry name" value="FI18240P1-RELATED"/>
    <property type="match status" value="1"/>
</dbReference>
<dbReference type="Proteomes" id="UP000031036">
    <property type="component" value="Unassembled WGS sequence"/>
</dbReference>
<name>A0A0B2V756_TOXCA</name>
<dbReference type="OrthoDB" id="6423981at2759"/>
<feature type="domain" description="Apple" evidence="2">
    <location>
        <begin position="116"/>
        <end position="193"/>
    </location>
</feature>
<dbReference type="PANTHER" id="PTHR47327:SF19">
    <property type="entry name" value="CUTICLIN-LIKE"/>
    <property type="match status" value="1"/>
</dbReference>
<dbReference type="OMA" id="WCNAVEL"/>
<dbReference type="SUPFAM" id="SSF57414">
    <property type="entry name" value="Hairpin loop containing domain-like"/>
    <property type="match status" value="3"/>
</dbReference>
<feature type="domain" description="Apple" evidence="2">
    <location>
        <begin position="318"/>
        <end position="401"/>
    </location>
</feature>
<feature type="compositionally biased region" description="Low complexity" evidence="1">
    <location>
        <begin position="489"/>
        <end position="508"/>
    </location>
</feature>
<feature type="domain" description="Apple" evidence="2">
    <location>
        <begin position="30"/>
        <end position="109"/>
    </location>
</feature>
<reference evidence="4 5" key="1">
    <citation type="submission" date="2014-11" db="EMBL/GenBank/DDBJ databases">
        <title>Genetic blueprint of the zoonotic pathogen Toxocara canis.</title>
        <authorList>
            <person name="Zhu X.-Q."/>
            <person name="Korhonen P.K."/>
            <person name="Cai H."/>
            <person name="Young N.D."/>
            <person name="Nejsum P."/>
            <person name="von Samson-Himmelstjerna G."/>
            <person name="Boag P.R."/>
            <person name="Tan P."/>
            <person name="Li Q."/>
            <person name="Min J."/>
            <person name="Yang Y."/>
            <person name="Wang X."/>
            <person name="Fang X."/>
            <person name="Hall R.S."/>
            <person name="Hofmann A."/>
            <person name="Sternberg P.W."/>
            <person name="Jex A.R."/>
            <person name="Gasser R.B."/>
        </authorList>
    </citation>
    <scope>NUCLEOTIDE SEQUENCE [LARGE SCALE GENOMIC DNA]</scope>
    <source>
        <strain evidence="4">PN_DK_2014</strain>
    </source>
</reference>
<evidence type="ECO:0000313" key="5">
    <source>
        <dbReference type="Proteomes" id="UP000031036"/>
    </source>
</evidence>
<evidence type="ECO:0000313" key="4">
    <source>
        <dbReference type="EMBL" id="KHN77287.1"/>
    </source>
</evidence>
<dbReference type="InterPro" id="IPR003609">
    <property type="entry name" value="Pan_app"/>
</dbReference>
<protein>
    <recommendedName>
        <fullName evidence="6">Apple domain-containing protein</fullName>
    </recommendedName>
</protein>
<organism evidence="4 5">
    <name type="scientific">Toxocara canis</name>
    <name type="common">Canine roundworm</name>
    <dbReference type="NCBI Taxonomy" id="6265"/>
    <lineage>
        <taxon>Eukaryota</taxon>
        <taxon>Metazoa</taxon>
        <taxon>Ecdysozoa</taxon>
        <taxon>Nematoda</taxon>
        <taxon>Chromadorea</taxon>
        <taxon>Rhabditida</taxon>
        <taxon>Spirurina</taxon>
        <taxon>Ascaridomorpha</taxon>
        <taxon>Ascaridoidea</taxon>
        <taxon>Toxocaridae</taxon>
        <taxon>Toxocara</taxon>
    </lineage>
</organism>
<feature type="compositionally biased region" description="Polar residues" evidence="1">
    <location>
        <begin position="554"/>
        <end position="566"/>
    </location>
</feature>
<dbReference type="InterPro" id="IPR052774">
    <property type="entry name" value="Celegans_DevNeuronal_Protein"/>
</dbReference>
<feature type="region of interest" description="Disordered" evidence="1">
    <location>
        <begin position="553"/>
        <end position="577"/>
    </location>
</feature>
<accession>A0A0B2V756</accession>
<feature type="region of interest" description="Disordered" evidence="1">
    <location>
        <begin position="469"/>
        <end position="538"/>
    </location>
</feature>
<dbReference type="GO" id="GO:0009653">
    <property type="term" value="P:anatomical structure morphogenesis"/>
    <property type="evidence" value="ECO:0007669"/>
    <property type="project" value="TreeGrafter"/>
</dbReference>
<evidence type="ECO:0000259" key="3">
    <source>
        <dbReference type="PROSITE" id="PS51034"/>
    </source>
</evidence>